<dbReference type="InParanoid" id="W2RJS5"/>
<dbReference type="VEuPathDB" id="FungiDB:HMPREF1541_09020"/>
<dbReference type="HOGENOM" id="CLU_359413_0_0_1"/>
<evidence type="ECO:0000256" key="1">
    <source>
        <dbReference type="ARBA" id="ARBA00004141"/>
    </source>
</evidence>
<evidence type="ECO:0008006" key="13">
    <source>
        <dbReference type="Google" id="ProtNLM"/>
    </source>
</evidence>
<sequence>MLRDHGLEAVFFDRYLWFTTQLFGYAALVLTPAVASYNFYLGGGARSDLDKLDRLGWTNLSTRNASHYWFYVALVLCFAAYVQAMIAQELQKALMMRSRIVADHATPGDTDYFIAVRGLPKHMRTENAIRAMCEKWHQHVRHVAMLRPSRKLGEVHKRRRQCVRAIERHESIFIATMLSRRKKDPAGFSTTLRKCLGERYSPSAIRLWAALDFTRHIVPDAYRSVSSLYEELLHLSRDLSRLSAESSESSPVSAIITVADYHIARELVQSSAYIDRMDMEMRCLGTCPSHIVVANVLRAPRASHIISEAVSLVRLALIVLWTIPMGATGVLNQLSSATSLLQEVSGLHLPPYTIGLLQGVVPQVASSFLMLVMVELLKILASWQHTLSIIDEQRSINSPYFLFLFSQLFFTTSMSSGLISTALNMLNRGLAQLPRTLAQNLPLAGTYYVAYLPLQAASGLALTVLRIRAVLAHAVRQSTWQSPRDKMANRASRYSDISWGVMYPLPTTITSIVVIYAPLSPLILPIAALSAAITRISYRYAMVYHASVTADTQGMLFFDSLYATFWGVSAMELAFIGLFMLKVNRQHLAQNVAQVSVLILTLYITLRFWTFLHRRFHRVIMNHATPVVSSDTSLKQDYSCLWSVYPGQPVRKKKEEHPIIHDGMIWIARDDFGISDAVVSTVRGRHFAAEHGGEGITNSYASVDSAGRLTVYDAQEEKREPTVAYGH</sequence>
<name>W2RJS5_CYPE1</name>
<feature type="transmembrane region" description="Helical" evidence="7">
    <location>
        <begin position="561"/>
        <end position="581"/>
    </location>
</feature>
<dbReference type="AlphaFoldDB" id="W2RJS5"/>
<dbReference type="Proteomes" id="UP000030752">
    <property type="component" value="Unassembled WGS sequence"/>
</dbReference>
<keyword evidence="5 7" id="KW-1133">Transmembrane helix</keyword>
<evidence type="ECO:0000313" key="11">
    <source>
        <dbReference type="EMBL" id="ETN36742.1"/>
    </source>
</evidence>
<feature type="domain" description="CSC1/OSCA1-like cytosolic" evidence="10">
    <location>
        <begin position="112"/>
        <end position="188"/>
    </location>
</feature>
<dbReference type="Pfam" id="PF13967">
    <property type="entry name" value="RSN1_TM"/>
    <property type="match status" value="1"/>
</dbReference>
<protein>
    <recommendedName>
        <fullName evidence="13">CSC1/OSCA1-like 7TM region domain-containing protein</fullName>
    </recommendedName>
</protein>
<dbReference type="GO" id="GO:0005227">
    <property type="term" value="F:calcium-activated cation channel activity"/>
    <property type="evidence" value="ECO:0007669"/>
    <property type="project" value="InterPro"/>
</dbReference>
<dbReference type="InterPro" id="IPR027815">
    <property type="entry name" value="CSC1/OSCA1-like_cyt"/>
</dbReference>
<keyword evidence="12" id="KW-1185">Reference proteome</keyword>
<dbReference type="PANTHER" id="PTHR13018">
    <property type="entry name" value="PROBABLE MEMBRANE PROTEIN DUF221-RELATED"/>
    <property type="match status" value="1"/>
</dbReference>
<dbReference type="OrthoDB" id="4494408at2759"/>
<dbReference type="RefSeq" id="XP_008721560.1">
    <property type="nucleotide sequence ID" value="XM_008723338.1"/>
</dbReference>
<proteinExistence type="inferred from homology"/>
<dbReference type="InterPro" id="IPR045122">
    <property type="entry name" value="Csc1-like"/>
</dbReference>
<organism evidence="11 12">
    <name type="scientific">Cyphellophora europaea (strain CBS 101466)</name>
    <name type="common">Phialophora europaea</name>
    <dbReference type="NCBI Taxonomy" id="1220924"/>
    <lineage>
        <taxon>Eukaryota</taxon>
        <taxon>Fungi</taxon>
        <taxon>Dikarya</taxon>
        <taxon>Ascomycota</taxon>
        <taxon>Pezizomycotina</taxon>
        <taxon>Eurotiomycetes</taxon>
        <taxon>Chaetothyriomycetidae</taxon>
        <taxon>Chaetothyriales</taxon>
        <taxon>Cyphellophoraceae</taxon>
        <taxon>Cyphellophora</taxon>
    </lineage>
</organism>
<evidence type="ECO:0000256" key="4">
    <source>
        <dbReference type="ARBA" id="ARBA00022692"/>
    </source>
</evidence>
<keyword evidence="6 7" id="KW-0472">Membrane</keyword>
<keyword evidence="4 7" id="KW-0812">Transmembrane</keyword>
<feature type="transmembrane region" description="Helical" evidence="7">
    <location>
        <begin position="401"/>
        <end position="426"/>
    </location>
</feature>
<gene>
    <name evidence="11" type="ORF">HMPREF1541_09020</name>
</gene>
<dbReference type="GO" id="GO:0005886">
    <property type="term" value="C:plasma membrane"/>
    <property type="evidence" value="ECO:0007669"/>
    <property type="project" value="TreeGrafter"/>
</dbReference>
<evidence type="ECO:0000256" key="5">
    <source>
        <dbReference type="ARBA" id="ARBA00022989"/>
    </source>
</evidence>
<dbReference type="Pfam" id="PF02714">
    <property type="entry name" value="RSN1_7TM"/>
    <property type="match status" value="1"/>
</dbReference>
<evidence type="ECO:0000256" key="2">
    <source>
        <dbReference type="ARBA" id="ARBA00007779"/>
    </source>
</evidence>
<evidence type="ECO:0000259" key="8">
    <source>
        <dbReference type="Pfam" id="PF02714"/>
    </source>
</evidence>
<dbReference type="InterPro" id="IPR003864">
    <property type="entry name" value="CSC1/OSCA1-like_7TM"/>
</dbReference>
<dbReference type="EMBL" id="KB822725">
    <property type="protein sequence ID" value="ETN36742.1"/>
    <property type="molecule type" value="Genomic_DNA"/>
</dbReference>
<dbReference type="Pfam" id="PF14703">
    <property type="entry name" value="PHM7_cyt"/>
    <property type="match status" value="1"/>
</dbReference>
<evidence type="ECO:0000256" key="6">
    <source>
        <dbReference type="ARBA" id="ARBA00023136"/>
    </source>
</evidence>
<dbReference type="InterPro" id="IPR032880">
    <property type="entry name" value="CSC1/OSCA1-like_N"/>
</dbReference>
<reference evidence="11 12" key="1">
    <citation type="submission" date="2013-03" db="EMBL/GenBank/DDBJ databases">
        <title>The Genome Sequence of Phialophora europaea CBS 101466.</title>
        <authorList>
            <consortium name="The Broad Institute Genomics Platform"/>
            <person name="Cuomo C."/>
            <person name="de Hoog S."/>
            <person name="Gorbushina A."/>
            <person name="Walker B."/>
            <person name="Young S.K."/>
            <person name="Zeng Q."/>
            <person name="Gargeya S."/>
            <person name="Fitzgerald M."/>
            <person name="Haas B."/>
            <person name="Abouelleil A."/>
            <person name="Allen A.W."/>
            <person name="Alvarado L."/>
            <person name="Arachchi H.M."/>
            <person name="Berlin A.M."/>
            <person name="Chapman S.B."/>
            <person name="Gainer-Dewar J."/>
            <person name="Goldberg J."/>
            <person name="Griggs A."/>
            <person name="Gujja S."/>
            <person name="Hansen M."/>
            <person name="Howarth C."/>
            <person name="Imamovic A."/>
            <person name="Ireland A."/>
            <person name="Larimer J."/>
            <person name="McCowan C."/>
            <person name="Murphy C."/>
            <person name="Pearson M."/>
            <person name="Poon T.W."/>
            <person name="Priest M."/>
            <person name="Roberts A."/>
            <person name="Saif S."/>
            <person name="Shea T."/>
            <person name="Sisk P."/>
            <person name="Sykes S."/>
            <person name="Wortman J."/>
            <person name="Nusbaum C."/>
            <person name="Birren B."/>
        </authorList>
    </citation>
    <scope>NUCLEOTIDE SEQUENCE [LARGE SCALE GENOMIC DNA]</scope>
    <source>
        <strain evidence="11 12">CBS 101466</strain>
    </source>
</reference>
<dbReference type="GeneID" id="19976359"/>
<feature type="transmembrane region" description="Helical" evidence="7">
    <location>
        <begin position="354"/>
        <end position="380"/>
    </location>
</feature>
<evidence type="ECO:0000259" key="9">
    <source>
        <dbReference type="Pfam" id="PF13967"/>
    </source>
</evidence>
<feature type="transmembrane region" description="Helical" evidence="7">
    <location>
        <begin position="446"/>
        <end position="467"/>
    </location>
</feature>
<evidence type="ECO:0000256" key="3">
    <source>
        <dbReference type="ARBA" id="ARBA00022448"/>
    </source>
</evidence>
<accession>W2RJS5</accession>
<keyword evidence="3" id="KW-0813">Transport</keyword>
<evidence type="ECO:0000259" key="10">
    <source>
        <dbReference type="Pfam" id="PF14703"/>
    </source>
</evidence>
<feature type="domain" description="CSC1/OSCA1-like N-terminal transmembrane" evidence="9">
    <location>
        <begin position="2"/>
        <end position="89"/>
    </location>
</feature>
<feature type="domain" description="CSC1/OSCA1-like 7TM region" evidence="8">
    <location>
        <begin position="310"/>
        <end position="579"/>
    </location>
</feature>
<feature type="transmembrane region" description="Helical" evidence="7">
    <location>
        <begin position="593"/>
        <end position="612"/>
    </location>
</feature>
<evidence type="ECO:0000313" key="12">
    <source>
        <dbReference type="Proteomes" id="UP000030752"/>
    </source>
</evidence>
<feature type="transmembrane region" description="Helical" evidence="7">
    <location>
        <begin position="68"/>
        <end position="87"/>
    </location>
</feature>
<dbReference type="PANTHER" id="PTHR13018:SF20">
    <property type="entry name" value="SPORULATION-SPECIFIC PROTEIN 75"/>
    <property type="match status" value="1"/>
</dbReference>
<evidence type="ECO:0000256" key="7">
    <source>
        <dbReference type="SAM" id="Phobius"/>
    </source>
</evidence>
<comment type="subcellular location">
    <subcellularLocation>
        <location evidence="1">Membrane</location>
        <topology evidence="1">Multi-pass membrane protein</topology>
    </subcellularLocation>
</comment>
<comment type="similarity">
    <text evidence="2">Belongs to the CSC1 (TC 1.A.17) family.</text>
</comment>
<feature type="transmembrane region" description="Helical" evidence="7">
    <location>
        <begin position="22"/>
        <end position="40"/>
    </location>
</feature>
<feature type="transmembrane region" description="Helical" evidence="7">
    <location>
        <begin position="522"/>
        <end position="541"/>
    </location>
</feature>
<dbReference type="eggNOG" id="KOG1134">
    <property type="taxonomic scope" value="Eukaryota"/>
</dbReference>